<evidence type="ECO:0000313" key="6">
    <source>
        <dbReference type="EMBL" id="CUN54291.1"/>
    </source>
</evidence>
<keyword evidence="4" id="KW-0472">Membrane</keyword>
<dbReference type="SMART" id="SM00646">
    <property type="entry name" value="Ami_3"/>
    <property type="match status" value="1"/>
</dbReference>
<keyword evidence="4" id="KW-1133">Transmembrane helix</keyword>
<dbReference type="AlphaFoldDB" id="A0A173XQX4"/>
<dbReference type="Pfam" id="PF01520">
    <property type="entry name" value="Amidase_3"/>
    <property type="match status" value="1"/>
</dbReference>
<dbReference type="GO" id="GO:0008745">
    <property type="term" value="F:N-acetylmuramoyl-L-alanine amidase activity"/>
    <property type="evidence" value="ECO:0007669"/>
    <property type="project" value="UniProtKB-EC"/>
</dbReference>
<gene>
    <name evidence="6" type="primary">amiA</name>
    <name evidence="6" type="ORF">ERS852397_00405</name>
</gene>
<evidence type="ECO:0000259" key="5">
    <source>
        <dbReference type="SMART" id="SM00646"/>
    </source>
</evidence>
<dbReference type="InterPro" id="IPR002508">
    <property type="entry name" value="MurNAc-LAA_cat"/>
</dbReference>
<dbReference type="GO" id="GO:0030288">
    <property type="term" value="C:outer membrane-bounded periplasmic space"/>
    <property type="evidence" value="ECO:0007669"/>
    <property type="project" value="TreeGrafter"/>
</dbReference>
<organism evidence="6 7">
    <name type="scientific">Bacteroides finegoldii</name>
    <dbReference type="NCBI Taxonomy" id="338188"/>
    <lineage>
        <taxon>Bacteria</taxon>
        <taxon>Pseudomonadati</taxon>
        <taxon>Bacteroidota</taxon>
        <taxon>Bacteroidia</taxon>
        <taxon>Bacteroidales</taxon>
        <taxon>Bacteroidaceae</taxon>
        <taxon>Bacteroides</taxon>
    </lineage>
</organism>
<reference evidence="6 7" key="1">
    <citation type="submission" date="2015-09" db="EMBL/GenBank/DDBJ databases">
        <authorList>
            <consortium name="Pathogen Informatics"/>
        </authorList>
    </citation>
    <scope>NUCLEOTIDE SEQUENCE [LARGE SCALE GENOMIC DNA]</scope>
    <source>
        <strain evidence="6 7">2789STDY5608840</strain>
    </source>
</reference>
<accession>A0A173XQX4</accession>
<name>A0A173XQX4_9BACE</name>
<dbReference type="STRING" id="338188.ERS852397_00405"/>
<feature type="domain" description="MurNAc-LAA" evidence="5">
    <location>
        <begin position="100"/>
        <end position="259"/>
    </location>
</feature>
<evidence type="ECO:0000313" key="7">
    <source>
        <dbReference type="Proteomes" id="UP000095517"/>
    </source>
</evidence>
<comment type="catalytic activity">
    <reaction evidence="1">
        <text>Hydrolyzes the link between N-acetylmuramoyl residues and L-amino acid residues in certain cell-wall glycopeptides.</text>
        <dbReference type="EC" id="3.5.1.28"/>
    </reaction>
</comment>
<dbReference type="EMBL" id="CYZH01000002">
    <property type="protein sequence ID" value="CUN54291.1"/>
    <property type="molecule type" value="Genomic_DNA"/>
</dbReference>
<dbReference type="EC" id="3.5.1.28" evidence="2"/>
<dbReference type="GO" id="GO:0009253">
    <property type="term" value="P:peptidoglycan catabolic process"/>
    <property type="evidence" value="ECO:0007669"/>
    <property type="project" value="InterPro"/>
</dbReference>
<dbReference type="PANTHER" id="PTHR30404:SF0">
    <property type="entry name" value="N-ACETYLMURAMOYL-L-ALANINE AMIDASE AMIC"/>
    <property type="match status" value="1"/>
</dbReference>
<evidence type="ECO:0000256" key="2">
    <source>
        <dbReference type="ARBA" id="ARBA00011901"/>
    </source>
</evidence>
<keyword evidence="4" id="KW-0812">Transmembrane</keyword>
<dbReference type="FunFam" id="3.40.630.40:FF:000005">
    <property type="entry name" value="N-acetylmuramoyl-L-alanine amidase (AmiA)"/>
    <property type="match status" value="1"/>
</dbReference>
<sequence>MHRIINMKLNRSYILYICICLWLLFLPLCTSHLWGKDFVVVIDAGHGGHDPGAIGKISKEKNINLNVALKVGNLIKNNCDDVKVIYTRSKDVFIPLDRRAEIANNAKADLFISIHTNALANNRTAKGASTWTLGLAKSDANLEVAKRENSVILYESDYQTRYAGFNPNSAESYIIFEFMQDKYMEQSVHLASLMQKQFRHTCKRLDRGVHQAGFLVLKASAMPSILIELGFISTPEEERYLNSETGATTMAKGIYHAFLNYKREHEIRLTGVSKTVIPTEQKEQDIEKENDRPVTVQKVAESATNDNEITFKIQILTSSKPLAKNDKRLKGLKGVDYYKEKDIYKYTYGASGDYNKVLRTKRTITAKFKDAFIIAFRDGEKMNVNEAIAEFKKRRNK</sequence>
<dbReference type="Gene3D" id="3.40.630.40">
    <property type="entry name" value="Zn-dependent exopeptidases"/>
    <property type="match status" value="1"/>
</dbReference>
<dbReference type="CDD" id="cd02696">
    <property type="entry name" value="MurNAc-LAA"/>
    <property type="match status" value="1"/>
</dbReference>
<protein>
    <recommendedName>
        <fullName evidence="2">N-acetylmuramoyl-L-alanine amidase</fullName>
        <ecNumber evidence="2">3.5.1.28</ecNumber>
    </recommendedName>
</protein>
<feature type="transmembrane region" description="Helical" evidence="4">
    <location>
        <begin position="12"/>
        <end position="34"/>
    </location>
</feature>
<dbReference type="InterPro" id="IPR050695">
    <property type="entry name" value="N-acetylmuramoyl_amidase_3"/>
</dbReference>
<dbReference type="Proteomes" id="UP000095517">
    <property type="component" value="Unassembled WGS sequence"/>
</dbReference>
<dbReference type="PANTHER" id="PTHR30404">
    <property type="entry name" value="N-ACETYLMURAMOYL-L-ALANINE AMIDASE"/>
    <property type="match status" value="1"/>
</dbReference>
<evidence type="ECO:0000256" key="4">
    <source>
        <dbReference type="SAM" id="Phobius"/>
    </source>
</evidence>
<dbReference type="SUPFAM" id="SSF53187">
    <property type="entry name" value="Zn-dependent exopeptidases"/>
    <property type="match status" value="1"/>
</dbReference>
<evidence type="ECO:0000256" key="1">
    <source>
        <dbReference type="ARBA" id="ARBA00001561"/>
    </source>
</evidence>
<keyword evidence="3 6" id="KW-0378">Hydrolase</keyword>
<evidence type="ECO:0000256" key="3">
    <source>
        <dbReference type="ARBA" id="ARBA00022801"/>
    </source>
</evidence>
<proteinExistence type="predicted"/>